<dbReference type="PANTHER" id="PTHR33204">
    <property type="entry name" value="TRANSCRIPTIONAL REGULATOR, MARR FAMILY"/>
    <property type="match status" value="1"/>
</dbReference>
<evidence type="ECO:0000259" key="4">
    <source>
        <dbReference type="PROSITE" id="PS51118"/>
    </source>
</evidence>
<evidence type="ECO:0000313" key="5">
    <source>
        <dbReference type="EMBL" id="SEW44904.1"/>
    </source>
</evidence>
<dbReference type="AlphaFoldDB" id="A0A1I0RUD0"/>
<protein>
    <submittedName>
        <fullName evidence="5">DNA-binding transcriptional regulator, HxlR family</fullName>
    </submittedName>
</protein>
<organism evidence="5 6">
    <name type="scientific">Chitinophaga arvensicola</name>
    <dbReference type="NCBI Taxonomy" id="29529"/>
    <lineage>
        <taxon>Bacteria</taxon>
        <taxon>Pseudomonadati</taxon>
        <taxon>Bacteroidota</taxon>
        <taxon>Chitinophagia</taxon>
        <taxon>Chitinophagales</taxon>
        <taxon>Chitinophagaceae</taxon>
        <taxon>Chitinophaga</taxon>
    </lineage>
</organism>
<gene>
    <name evidence="5" type="ORF">SAMN04488122_3390</name>
</gene>
<keyword evidence="1" id="KW-0805">Transcription regulation</keyword>
<dbReference type="OrthoDB" id="7678715at2"/>
<dbReference type="InterPro" id="IPR002577">
    <property type="entry name" value="HTH_HxlR"/>
</dbReference>
<keyword evidence="6" id="KW-1185">Reference proteome</keyword>
<keyword evidence="3" id="KW-0804">Transcription</keyword>
<proteinExistence type="predicted"/>
<name>A0A1I0RUD0_9BACT</name>
<dbReference type="SUPFAM" id="SSF46785">
    <property type="entry name" value="Winged helix' DNA-binding domain"/>
    <property type="match status" value="1"/>
</dbReference>
<evidence type="ECO:0000256" key="2">
    <source>
        <dbReference type="ARBA" id="ARBA00023125"/>
    </source>
</evidence>
<dbReference type="PANTHER" id="PTHR33204:SF29">
    <property type="entry name" value="TRANSCRIPTIONAL REGULATOR"/>
    <property type="match status" value="1"/>
</dbReference>
<dbReference type="Pfam" id="PF01638">
    <property type="entry name" value="HxlR"/>
    <property type="match status" value="1"/>
</dbReference>
<feature type="domain" description="HTH hxlR-type" evidence="4">
    <location>
        <begin position="15"/>
        <end position="113"/>
    </location>
</feature>
<sequence length="119" mass="13545">MGNKRKNKDFNPNNCGVTHFLNKLGGKWKVLIIYAISMNCNRFSLLQRGIPSISKQMLVNQLHELEEDGIIERMVFPEVPPRVEYTVTPYGQSLLPLIKIIEQWGRNDMKSDADGIATA</sequence>
<dbReference type="PROSITE" id="PS51118">
    <property type="entry name" value="HTH_HXLR"/>
    <property type="match status" value="1"/>
</dbReference>
<evidence type="ECO:0000313" key="6">
    <source>
        <dbReference type="Proteomes" id="UP000199310"/>
    </source>
</evidence>
<dbReference type="RefSeq" id="WP_089896629.1">
    <property type="nucleotide sequence ID" value="NZ_FOJG01000001.1"/>
</dbReference>
<dbReference type="Proteomes" id="UP000199310">
    <property type="component" value="Unassembled WGS sequence"/>
</dbReference>
<dbReference type="EMBL" id="FOJG01000001">
    <property type="protein sequence ID" value="SEW44904.1"/>
    <property type="molecule type" value="Genomic_DNA"/>
</dbReference>
<dbReference type="Gene3D" id="1.10.10.10">
    <property type="entry name" value="Winged helix-like DNA-binding domain superfamily/Winged helix DNA-binding domain"/>
    <property type="match status" value="1"/>
</dbReference>
<dbReference type="InterPro" id="IPR036390">
    <property type="entry name" value="WH_DNA-bd_sf"/>
</dbReference>
<evidence type="ECO:0000256" key="3">
    <source>
        <dbReference type="ARBA" id="ARBA00023163"/>
    </source>
</evidence>
<dbReference type="InterPro" id="IPR036388">
    <property type="entry name" value="WH-like_DNA-bd_sf"/>
</dbReference>
<evidence type="ECO:0000256" key="1">
    <source>
        <dbReference type="ARBA" id="ARBA00023015"/>
    </source>
</evidence>
<dbReference type="GO" id="GO:0003677">
    <property type="term" value="F:DNA binding"/>
    <property type="evidence" value="ECO:0007669"/>
    <property type="project" value="UniProtKB-KW"/>
</dbReference>
<reference evidence="6" key="1">
    <citation type="submission" date="2016-10" db="EMBL/GenBank/DDBJ databases">
        <authorList>
            <person name="Varghese N."/>
            <person name="Submissions S."/>
        </authorList>
    </citation>
    <scope>NUCLEOTIDE SEQUENCE [LARGE SCALE GENOMIC DNA]</scope>
    <source>
        <strain evidence="6">DSM 3695</strain>
    </source>
</reference>
<dbReference type="STRING" id="29529.SAMN04488122_3390"/>
<accession>A0A1I0RUD0</accession>
<keyword evidence="2 5" id="KW-0238">DNA-binding</keyword>